<feature type="region of interest" description="Disordered" evidence="1">
    <location>
        <begin position="47"/>
        <end position="155"/>
    </location>
</feature>
<feature type="compositionally biased region" description="Basic and acidic residues" evidence="1">
    <location>
        <begin position="69"/>
        <end position="93"/>
    </location>
</feature>
<dbReference type="AlphaFoldDB" id="A0A0B7BVG2"/>
<feature type="compositionally biased region" description="Basic and acidic residues" evidence="1">
    <location>
        <begin position="47"/>
        <end position="61"/>
    </location>
</feature>
<proteinExistence type="predicted"/>
<evidence type="ECO:0000313" key="2">
    <source>
        <dbReference type="EMBL" id="CEK97204.1"/>
    </source>
</evidence>
<evidence type="ECO:0000256" key="1">
    <source>
        <dbReference type="SAM" id="MobiDB-lite"/>
    </source>
</evidence>
<feature type="compositionally biased region" description="Polar residues" evidence="1">
    <location>
        <begin position="1"/>
        <end position="23"/>
    </location>
</feature>
<accession>A0A0B7BVG2</accession>
<sequence>KRLQTVLTNPDPNKTARLSTSSLPTPPKVDDVCQFDPQTDDIFHERESTSFVKDDQPEGRKASASLKRNRSDTENILKSKNREELSAEKKNSKFQDIVPTSSAESSDSISKNLEEVNPMSEIQHRLLTPVADSTSKRKNSTRRSAFRPNESENIP</sequence>
<feature type="region of interest" description="Disordered" evidence="1">
    <location>
        <begin position="1"/>
        <end position="35"/>
    </location>
</feature>
<gene>
    <name evidence="2" type="primary">ORF215036</name>
</gene>
<dbReference type="EMBL" id="HACG01050339">
    <property type="protein sequence ID" value="CEK97204.1"/>
    <property type="molecule type" value="Transcribed_RNA"/>
</dbReference>
<feature type="compositionally biased region" description="Polar residues" evidence="1">
    <location>
        <begin position="98"/>
        <end position="111"/>
    </location>
</feature>
<organism evidence="2">
    <name type="scientific">Arion vulgaris</name>
    <dbReference type="NCBI Taxonomy" id="1028688"/>
    <lineage>
        <taxon>Eukaryota</taxon>
        <taxon>Metazoa</taxon>
        <taxon>Spiralia</taxon>
        <taxon>Lophotrochozoa</taxon>
        <taxon>Mollusca</taxon>
        <taxon>Gastropoda</taxon>
        <taxon>Heterobranchia</taxon>
        <taxon>Euthyneura</taxon>
        <taxon>Panpulmonata</taxon>
        <taxon>Eupulmonata</taxon>
        <taxon>Stylommatophora</taxon>
        <taxon>Helicina</taxon>
        <taxon>Arionoidea</taxon>
        <taxon>Arionidae</taxon>
        <taxon>Arion</taxon>
    </lineage>
</organism>
<name>A0A0B7BVG2_9EUPU</name>
<feature type="non-terminal residue" evidence="2">
    <location>
        <position position="1"/>
    </location>
</feature>
<protein>
    <submittedName>
        <fullName evidence="2">Uncharacterized protein</fullName>
    </submittedName>
</protein>
<reference evidence="2" key="1">
    <citation type="submission" date="2014-12" db="EMBL/GenBank/DDBJ databases">
        <title>Insight into the proteome of Arion vulgaris.</title>
        <authorList>
            <person name="Aradska J."/>
            <person name="Bulat T."/>
            <person name="Smidak R."/>
            <person name="Sarate P."/>
            <person name="Gangsoo J."/>
            <person name="Sialana F."/>
            <person name="Bilban M."/>
            <person name="Lubec G."/>
        </authorList>
    </citation>
    <scope>NUCLEOTIDE SEQUENCE</scope>
    <source>
        <tissue evidence="2">Skin</tissue>
    </source>
</reference>
<feature type="compositionally biased region" description="Basic residues" evidence="1">
    <location>
        <begin position="136"/>
        <end position="145"/>
    </location>
</feature>
<feature type="non-terminal residue" evidence="2">
    <location>
        <position position="155"/>
    </location>
</feature>